<dbReference type="EMBL" id="JBBNAG010000004">
    <property type="protein sequence ID" value="KAK9139252.1"/>
    <property type="molecule type" value="Genomic_DNA"/>
</dbReference>
<keyword evidence="3" id="KW-1185">Reference proteome</keyword>
<dbReference type="PANTHER" id="PTHR35985">
    <property type="entry name" value="OS07G0675200 PROTEIN"/>
    <property type="match status" value="1"/>
</dbReference>
<comment type="caution">
    <text evidence="2">The sequence shown here is derived from an EMBL/GenBank/DDBJ whole genome shotgun (WGS) entry which is preliminary data.</text>
</comment>
<feature type="compositionally biased region" description="Low complexity" evidence="1">
    <location>
        <begin position="256"/>
        <end position="272"/>
    </location>
</feature>
<dbReference type="PANTHER" id="PTHR35985:SF1">
    <property type="entry name" value="OS07G0675200 PROTEIN"/>
    <property type="match status" value="1"/>
</dbReference>
<dbReference type="AlphaFoldDB" id="A0AAP0PCM5"/>
<feature type="compositionally biased region" description="Polar residues" evidence="1">
    <location>
        <begin position="81"/>
        <end position="97"/>
    </location>
</feature>
<feature type="compositionally biased region" description="Basic and acidic residues" evidence="1">
    <location>
        <begin position="71"/>
        <end position="80"/>
    </location>
</feature>
<feature type="compositionally biased region" description="Low complexity" evidence="1">
    <location>
        <begin position="301"/>
        <end position="318"/>
    </location>
</feature>
<evidence type="ECO:0000313" key="2">
    <source>
        <dbReference type="EMBL" id="KAK9139252.1"/>
    </source>
</evidence>
<feature type="region of interest" description="Disordered" evidence="1">
    <location>
        <begin position="294"/>
        <end position="334"/>
    </location>
</feature>
<dbReference type="Proteomes" id="UP001419268">
    <property type="component" value="Unassembled WGS sequence"/>
</dbReference>
<organism evidence="2 3">
    <name type="scientific">Stephania cephalantha</name>
    <dbReference type="NCBI Taxonomy" id="152367"/>
    <lineage>
        <taxon>Eukaryota</taxon>
        <taxon>Viridiplantae</taxon>
        <taxon>Streptophyta</taxon>
        <taxon>Embryophyta</taxon>
        <taxon>Tracheophyta</taxon>
        <taxon>Spermatophyta</taxon>
        <taxon>Magnoliopsida</taxon>
        <taxon>Ranunculales</taxon>
        <taxon>Menispermaceae</taxon>
        <taxon>Menispermoideae</taxon>
        <taxon>Cissampelideae</taxon>
        <taxon>Stephania</taxon>
    </lineage>
</organism>
<sequence length="347" mass="37509">MQSRAIKLRSIFSAITSRTGTPLWARTAKSISRTADPSIHAESPDEVESEEARKSALAEQQQQQQQQQTDENEKQNEEQLKPTTRIASSPSLTSTEVTRPRDPLSQQRRHYSSTSRPPPPAAAAAALDEVICAGIDGSPEAKQEGQMRSAEEENREYFKERKASALSNIEMADTRKPIARATTVRYEGLLGGEKMDFAVVMESAEETFERATRIWKETAMRSWIRDAPHTKVLVDALAGKDEGSSCTPAAGTPALRSPSGQAAGAGSRSRASTSAAVAGSCSKCRSYEEEAAAAEEGSWRGPAAGEAGEETSAAGAGEVEARSMAEEARRMAGMGSRRRSTWCIRVW</sequence>
<name>A0AAP0PCM5_9MAGN</name>
<feature type="compositionally biased region" description="Basic and acidic residues" evidence="1">
    <location>
        <begin position="319"/>
        <end position="330"/>
    </location>
</feature>
<protein>
    <submittedName>
        <fullName evidence="2">Uncharacterized protein</fullName>
    </submittedName>
</protein>
<feature type="region of interest" description="Disordered" evidence="1">
    <location>
        <begin position="18"/>
        <end position="123"/>
    </location>
</feature>
<proteinExistence type="predicted"/>
<gene>
    <name evidence="2" type="ORF">Scep_008933</name>
</gene>
<accession>A0AAP0PCM5</accession>
<evidence type="ECO:0000256" key="1">
    <source>
        <dbReference type="SAM" id="MobiDB-lite"/>
    </source>
</evidence>
<reference evidence="2 3" key="1">
    <citation type="submission" date="2024-01" db="EMBL/GenBank/DDBJ databases">
        <title>Genome assemblies of Stephania.</title>
        <authorList>
            <person name="Yang L."/>
        </authorList>
    </citation>
    <scope>NUCLEOTIDE SEQUENCE [LARGE SCALE GENOMIC DNA]</scope>
    <source>
        <strain evidence="2">JXDWG</strain>
        <tissue evidence="2">Leaf</tissue>
    </source>
</reference>
<feature type="region of interest" description="Disordered" evidence="1">
    <location>
        <begin position="242"/>
        <end position="272"/>
    </location>
</feature>
<feature type="compositionally biased region" description="Low complexity" evidence="1">
    <location>
        <begin position="59"/>
        <end position="69"/>
    </location>
</feature>
<evidence type="ECO:0000313" key="3">
    <source>
        <dbReference type="Proteomes" id="UP001419268"/>
    </source>
</evidence>